<feature type="compositionally biased region" description="Low complexity" evidence="1">
    <location>
        <begin position="493"/>
        <end position="507"/>
    </location>
</feature>
<dbReference type="Pfam" id="PF11901">
    <property type="entry name" value="DM9"/>
    <property type="match status" value="1"/>
</dbReference>
<accession>A0A6L2PUS7</accession>
<feature type="compositionally biased region" description="Polar residues" evidence="1">
    <location>
        <begin position="508"/>
        <end position="522"/>
    </location>
</feature>
<evidence type="ECO:0000313" key="2">
    <source>
        <dbReference type="EMBL" id="GFG34952.1"/>
    </source>
</evidence>
<sequence>MFNGDSLGQSHCRTSPTSPQFPGFNNGHCVRERRAYVSWQSALEAADCCRTKHERRMTVQLYTPFNLQSAVCSLQIKTVTPAAWYLKLGTSELQCQTGVAAMLSDVRLHTQVALCLALLAPAFAENSVHIRSTFGQLVTSSTLQWVAGEPGSHQENAVVGAHQIVEADSVDGEEDVAEVKKLPVVVCRANHNGMWVSGELRPEDKTCTVSFLGTKKSYERYQVLQNVDDGARLSWFRWNKFHVVPAGAVACGDGVGTFVARRRVGSNEASNTADNSNIDGILGFTHHVGKLDPKDGLGKISIVNENGDEQHFTDGEVLMETEPVRYELTGLKFDQWRRRKVSRTPRVLASNVLSNGAATFPVHVDSALAYDSEYSLYWGQGKAILKGLPTSARFANGTLIGDFKWGIAETEQRKDVYRVDYLLDPGTAVNVTLHGNHTESEVPYTGKLVAVYADDYTKARTINGSRREVAMLDVKPEFGPVYFIGNGSLVPTTTTTTTTSTTTTTTTEAANTIPKTLSTPQQKKQKKPVDENGDHVVKTGDTQSMLSDGSGAHSLKNKQERGFTGSGTTDRAVCSMVYVVSSALLLFTYTGIARRIT</sequence>
<dbReference type="EMBL" id="BLKM01000514">
    <property type="protein sequence ID" value="GFG34952.1"/>
    <property type="molecule type" value="Genomic_DNA"/>
</dbReference>
<dbReference type="PANTHER" id="PTHR31649">
    <property type="entry name" value="AGAP009604-PA"/>
    <property type="match status" value="1"/>
</dbReference>
<protein>
    <submittedName>
        <fullName evidence="2">Uncharacterized protein</fullName>
    </submittedName>
</protein>
<name>A0A6L2PUS7_COPFO</name>
<dbReference type="AlphaFoldDB" id="A0A6L2PUS7"/>
<reference evidence="3" key="1">
    <citation type="submission" date="2020-01" db="EMBL/GenBank/DDBJ databases">
        <title>Draft genome sequence of the Termite Coptotermes fromosanus.</title>
        <authorList>
            <person name="Itakura S."/>
            <person name="Yosikawa Y."/>
            <person name="Umezawa K."/>
        </authorList>
    </citation>
    <scope>NUCLEOTIDE SEQUENCE [LARGE SCALE GENOMIC DNA]</scope>
</reference>
<keyword evidence="3" id="KW-1185">Reference proteome</keyword>
<comment type="caution">
    <text evidence="2">The sequence shown here is derived from an EMBL/GenBank/DDBJ whole genome shotgun (WGS) entry which is preliminary data.</text>
</comment>
<gene>
    <name evidence="2" type="ORF">Cfor_08591</name>
</gene>
<dbReference type="OrthoDB" id="428159at2759"/>
<dbReference type="InParanoid" id="A0A6L2PUS7"/>
<organism evidence="2 3">
    <name type="scientific">Coptotermes formosanus</name>
    <name type="common">Formosan subterranean termite</name>
    <dbReference type="NCBI Taxonomy" id="36987"/>
    <lineage>
        <taxon>Eukaryota</taxon>
        <taxon>Metazoa</taxon>
        <taxon>Ecdysozoa</taxon>
        <taxon>Arthropoda</taxon>
        <taxon>Hexapoda</taxon>
        <taxon>Insecta</taxon>
        <taxon>Pterygota</taxon>
        <taxon>Neoptera</taxon>
        <taxon>Polyneoptera</taxon>
        <taxon>Dictyoptera</taxon>
        <taxon>Blattodea</taxon>
        <taxon>Blattoidea</taxon>
        <taxon>Termitoidae</taxon>
        <taxon>Rhinotermitidae</taxon>
        <taxon>Coptotermes</taxon>
    </lineage>
</organism>
<feature type="region of interest" description="Disordered" evidence="1">
    <location>
        <begin position="493"/>
        <end position="567"/>
    </location>
</feature>
<dbReference type="InterPro" id="IPR006616">
    <property type="entry name" value="DM9_repeat"/>
</dbReference>
<dbReference type="PANTHER" id="PTHR31649:SF11">
    <property type="entry name" value="PROTEIN UNZIPPED"/>
    <property type="match status" value="1"/>
</dbReference>
<evidence type="ECO:0000313" key="3">
    <source>
        <dbReference type="Proteomes" id="UP000502823"/>
    </source>
</evidence>
<dbReference type="FunCoup" id="A0A6L2PUS7">
    <property type="interactions" value="127"/>
</dbReference>
<proteinExistence type="predicted"/>
<dbReference type="Proteomes" id="UP000502823">
    <property type="component" value="Unassembled WGS sequence"/>
</dbReference>
<feature type="compositionally biased region" description="Basic and acidic residues" evidence="1">
    <location>
        <begin position="527"/>
        <end position="538"/>
    </location>
</feature>
<evidence type="ECO:0000256" key="1">
    <source>
        <dbReference type="SAM" id="MobiDB-lite"/>
    </source>
</evidence>